<reference evidence="2" key="1">
    <citation type="submission" date="2016-10" db="EMBL/GenBank/DDBJ databases">
        <authorList>
            <person name="Varghese N."/>
            <person name="Submissions S."/>
        </authorList>
    </citation>
    <scope>NUCLEOTIDE SEQUENCE [LARGE SCALE GENOMIC DNA]</scope>
    <source>
        <strain evidence="2">DSM 11005</strain>
    </source>
</reference>
<dbReference type="OrthoDB" id="1633695at2"/>
<dbReference type="AlphaFoldDB" id="A0A1G6KUA9"/>
<proteinExistence type="predicted"/>
<evidence type="ECO:0000313" key="1">
    <source>
        <dbReference type="EMBL" id="SDC34075.1"/>
    </source>
</evidence>
<name>A0A1G6KUA9_9FIRM</name>
<dbReference type="Proteomes" id="UP000198943">
    <property type="component" value="Unassembled WGS sequence"/>
</dbReference>
<accession>A0A1G6KUA9</accession>
<organism evidence="1 2">
    <name type="scientific">Succiniclasticum ruminis</name>
    <dbReference type="NCBI Taxonomy" id="40841"/>
    <lineage>
        <taxon>Bacteria</taxon>
        <taxon>Bacillati</taxon>
        <taxon>Bacillota</taxon>
        <taxon>Negativicutes</taxon>
        <taxon>Acidaminococcales</taxon>
        <taxon>Acidaminococcaceae</taxon>
        <taxon>Succiniclasticum</taxon>
    </lineage>
</organism>
<dbReference type="RefSeq" id="WP_093730020.1">
    <property type="nucleotide sequence ID" value="NZ_FMYW01000005.1"/>
</dbReference>
<gene>
    <name evidence="1" type="ORF">SAMN04487864_10585</name>
</gene>
<protein>
    <submittedName>
        <fullName evidence="1">Uncharacterized protein</fullName>
    </submittedName>
</protein>
<evidence type="ECO:0000313" key="2">
    <source>
        <dbReference type="Proteomes" id="UP000198943"/>
    </source>
</evidence>
<sequence>MPKPEDFEVIKARRPNWEFLQKLPRELHGFTFKEGGSQFRHEYMLAAYENVPARRRLELVYTDETFDYVPVRQVGLQRYRDFRYITRDKDQFEEWINRYIDRLVEETTPTHIPHSHFVLEHKGIFDWHFPDKLPDRIGPFEKFIIPQYPLPFLNNCTIILDYADFATGSEVVFLYNQVRNMFYAENKLRYIPNTIHDFDAKKLVDLEELLEERLEPYLRELAKQLGYPDVTP</sequence>
<keyword evidence="2" id="KW-1185">Reference proteome</keyword>
<dbReference type="EMBL" id="FMYW01000005">
    <property type="protein sequence ID" value="SDC34075.1"/>
    <property type="molecule type" value="Genomic_DNA"/>
</dbReference>